<feature type="transmembrane region" description="Helical" evidence="6">
    <location>
        <begin position="223"/>
        <end position="246"/>
    </location>
</feature>
<dbReference type="CDD" id="cd06581">
    <property type="entry name" value="TM_PBP1_LivM_like"/>
    <property type="match status" value="1"/>
</dbReference>
<dbReference type="EMBL" id="FQZU01000008">
    <property type="protein sequence ID" value="SHJ51655.1"/>
    <property type="molecule type" value="Genomic_DNA"/>
</dbReference>
<evidence type="ECO:0000256" key="5">
    <source>
        <dbReference type="ARBA" id="ARBA00023136"/>
    </source>
</evidence>
<dbReference type="PANTHER" id="PTHR30482">
    <property type="entry name" value="HIGH-AFFINITY BRANCHED-CHAIN AMINO ACID TRANSPORT SYSTEM PERMEASE"/>
    <property type="match status" value="1"/>
</dbReference>
<dbReference type="PANTHER" id="PTHR30482:SF10">
    <property type="entry name" value="HIGH-AFFINITY BRANCHED-CHAIN AMINO ACID TRANSPORT PROTEIN BRAE"/>
    <property type="match status" value="1"/>
</dbReference>
<evidence type="ECO:0000256" key="6">
    <source>
        <dbReference type="SAM" id="Phobius"/>
    </source>
</evidence>
<dbReference type="OrthoDB" id="9780757at2"/>
<sequence>MDMERDHYEDVAFFTSRLGVFWFVILASGLLLFPFIASNYLKTYYIYVANCIAVNVIAAIGLNLLVGCTGQISLGHAGFFAAGAYATAALTGKLGAPFLPALLIAASLSALLGFLLGLPALRLEGPYLSIATLGFGLTITQIIGKIQYLGARQGLHAPDLVIGPFNLNSDAEKYYLFAAMAFAACLFARNLMKTRVGRAFIAIRDSDVAASTMGVNLMIYKTLAFAVSAFFAGLAGGLYAFVLGYIQPDTFNLLMSIMFLAMIVVGGLGSISGAVAGAVLLTWLDLTLRNVLDVPVLGDWLKSLSQSYFSITGVSNIQYIVFGSIMVLIMLFEPLGLHGIWLRTRQYWKARSDRGRRG</sequence>
<keyword evidence="3 6" id="KW-0812">Transmembrane</keyword>
<dbReference type="Proteomes" id="UP000183994">
    <property type="component" value="Unassembled WGS sequence"/>
</dbReference>
<feature type="transmembrane region" description="Helical" evidence="6">
    <location>
        <begin position="317"/>
        <end position="342"/>
    </location>
</feature>
<name>A0A1M6JY87_9BACT</name>
<protein>
    <submittedName>
        <fullName evidence="7">Amino acid/amide ABC transporter membrane protein 2, HAAT family</fullName>
    </submittedName>
</protein>
<evidence type="ECO:0000256" key="1">
    <source>
        <dbReference type="ARBA" id="ARBA00004651"/>
    </source>
</evidence>
<dbReference type="InterPro" id="IPR001851">
    <property type="entry name" value="ABC_transp_permease"/>
</dbReference>
<reference evidence="8" key="1">
    <citation type="submission" date="2016-11" db="EMBL/GenBank/DDBJ databases">
        <authorList>
            <person name="Varghese N."/>
            <person name="Submissions S."/>
        </authorList>
    </citation>
    <scope>NUCLEOTIDE SEQUENCE [LARGE SCALE GENOMIC DNA]</scope>
    <source>
        <strain evidence="8">DSM 16219</strain>
    </source>
</reference>
<dbReference type="STRING" id="1121393.SAMN02745216_01807"/>
<keyword evidence="4 6" id="KW-1133">Transmembrane helix</keyword>
<evidence type="ECO:0000313" key="7">
    <source>
        <dbReference type="EMBL" id="SHJ51655.1"/>
    </source>
</evidence>
<feature type="transmembrane region" description="Helical" evidence="6">
    <location>
        <begin position="20"/>
        <end position="37"/>
    </location>
</feature>
<dbReference type="Pfam" id="PF02653">
    <property type="entry name" value="BPD_transp_2"/>
    <property type="match status" value="1"/>
</dbReference>
<evidence type="ECO:0000256" key="4">
    <source>
        <dbReference type="ARBA" id="ARBA00022989"/>
    </source>
</evidence>
<evidence type="ECO:0000256" key="3">
    <source>
        <dbReference type="ARBA" id="ARBA00022692"/>
    </source>
</evidence>
<feature type="transmembrane region" description="Helical" evidence="6">
    <location>
        <begin position="72"/>
        <end position="91"/>
    </location>
</feature>
<keyword evidence="5 6" id="KW-0472">Membrane</keyword>
<feature type="transmembrane region" description="Helical" evidence="6">
    <location>
        <begin position="127"/>
        <end position="144"/>
    </location>
</feature>
<dbReference type="GO" id="GO:0005886">
    <property type="term" value="C:plasma membrane"/>
    <property type="evidence" value="ECO:0007669"/>
    <property type="project" value="UniProtKB-SubCell"/>
</dbReference>
<dbReference type="RefSeq" id="WP_073475083.1">
    <property type="nucleotide sequence ID" value="NZ_FQZU01000008.1"/>
</dbReference>
<accession>A0A1M6JY87</accession>
<feature type="transmembrane region" description="Helical" evidence="6">
    <location>
        <begin position="98"/>
        <end position="121"/>
    </location>
</feature>
<feature type="transmembrane region" description="Helical" evidence="6">
    <location>
        <begin position="174"/>
        <end position="192"/>
    </location>
</feature>
<dbReference type="AlphaFoldDB" id="A0A1M6JY87"/>
<feature type="transmembrane region" description="Helical" evidence="6">
    <location>
        <begin position="44"/>
        <end position="66"/>
    </location>
</feature>
<feature type="transmembrane region" description="Helical" evidence="6">
    <location>
        <begin position="258"/>
        <end position="284"/>
    </location>
</feature>
<keyword evidence="8" id="KW-1185">Reference proteome</keyword>
<proteinExistence type="predicted"/>
<gene>
    <name evidence="7" type="ORF">SAMN02745216_01807</name>
</gene>
<organism evidence="7 8">
    <name type="scientific">Desulfatibacillum alkenivorans DSM 16219</name>
    <dbReference type="NCBI Taxonomy" id="1121393"/>
    <lineage>
        <taxon>Bacteria</taxon>
        <taxon>Pseudomonadati</taxon>
        <taxon>Thermodesulfobacteriota</taxon>
        <taxon>Desulfobacteria</taxon>
        <taxon>Desulfobacterales</taxon>
        <taxon>Desulfatibacillaceae</taxon>
        <taxon>Desulfatibacillum</taxon>
    </lineage>
</organism>
<comment type="subcellular location">
    <subcellularLocation>
        <location evidence="1">Cell membrane</location>
        <topology evidence="1">Multi-pass membrane protein</topology>
    </subcellularLocation>
</comment>
<dbReference type="InterPro" id="IPR043428">
    <property type="entry name" value="LivM-like"/>
</dbReference>
<evidence type="ECO:0000256" key="2">
    <source>
        <dbReference type="ARBA" id="ARBA00022475"/>
    </source>
</evidence>
<keyword evidence="2" id="KW-1003">Cell membrane</keyword>
<evidence type="ECO:0000313" key="8">
    <source>
        <dbReference type="Proteomes" id="UP000183994"/>
    </source>
</evidence>
<dbReference type="GO" id="GO:0015658">
    <property type="term" value="F:branched-chain amino acid transmembrane transporter activity"/>
    <property type="evidence" value="ECO:0007669"/>
    <property type="project" value="InterPro"/>
</dbReference>